<dbReference type="InterPro" id="IPR040570">
    <property type="entry name" value="LAL_C2"/>
</dbReference>
<dbReference type="InterPro" id="IPR011761">
    <property type="entry name" value="ATP-grasp"/>
</dbReference>
<dbReference type="InterPro" id="IPR016185">
    <property type="entry name" value="PreATP-grasp_dom_sf"/>
</dbReference>
<dbReference type="GO" id="GO:0016874">
    <property type="term" value="F:ligase activity"/>
    <property type="evidence" value="ECO:0007669"/>
    <property type="project" value="UniProtKB-KW"/>
</dbReference>
<dbReference type="Pfam" id="PF13535">
    <property type="entry name" value="ATP-grasp_4"/>
    <property type="match status" value="1"/>
</dbReference>
<gene>
    <name evidence="6" type="ORF">FMM72_16810</name>
</gene>
<accession>A0A845SY48</accession>
<name>A0A845SY48_9FIRM</name>
<dbReference type="Gene3D" id="3.30.470.20">
    <property type="entry name" value="ATP-grasp fold, B domain"/>
    <property type="match status" value="1"/>
</dbReference>
<reference evidence="6 7" key="1">
    <citation type="submission" date="2019-06" db="EMBL/GenBank/DDBJ databases">
        <title>Draft genome sequences of 15 bacterial species constituting the stable defined intestinal microbiota of the GM15 gnotobiotic mouse model.</title>
        <authorList>
            <person name="Elie C."/>
            <person name="Mathieu A."/>
            <person name="Saliou A."/>
            <person name="Darnaud M."/>
            <person name="Leulier F."/>
            <person name="Tamellini A."/>
        </authorList>
    </citation>
    <scope>NUCLEOTIDE SEQUENCE [LARGE SCALE GENOMIC DNA]</scope>
    <source>
        <strain evidence="6 7">JM4-15</strain>
    </source>
</reference>
<dbReference type="Pfam" id="PF18603">
    <property type="entry name" value="LAL_C2"/>
    <property type="match status" value="1"/>
</dbReference>
<dbReference type="GO" id="GO:0046872">
    <property type="term" value="F:metal ion binding"/>
    <property type="evidence" value="ECO:0007669"/>
    <property type="project" value="InterPro"/>
</dbReference>
<keyword evidence="3 4" id="KW-0067">ATP-binding</keyword>
<evidence type="ECO:0000256" key="3">
    <source>
        <dbReference type="ARBA" id="ARBA00022840"/>
    </source>
</evidence>
<dbReference type="PANTHER" id="PTHR43585:SF2">
    <property type="entry name" value="ATP-GRASP ENZYME FSQD"/>
    <property type="match status" value="1"/>
</dbReference>
<dbReference type="PROSITE" id="PS50975">
    <property type="entry name" value="ATP_GRASP"/>
    <property type="match status" value="1"/>
</dbReference>
<dbReference type="EMBL" id="VIQT01000026">
    <property type="protein sequence ID" value="NDO40845.1"/>
    <property type="molecule type" value="Genomic_DNA"/>
</dbReference>
<evidence type="ECO:0000256" key="2">
    <source>
        <dbReference type="ARBA" id="ARBA00022741"/>
    </source>
</evidence>
<dbReference type="PANTHER" id="PTHR43585">
    <property type="entry name" value="FUMIPYRROLE BIOSYNTHESIS PROTEIN C"/>
    <property type="match status" value="1"/>
</dbReference>
<sequence>MKKIMIVAGGQWQIPLVKKAKEMGLYVICSNLYPDSPAFPYADACEVADVRDREKNLEFARKHRPDAIVTDQSDIAVGTVAWLNEQLGLRGIGSAVAERFTNKYEMRRFGRAHGFPMPDFQLCHELEEAAAFLDRYGDVIVKPMDSQASRGVRRVRSHRELEAAFPAALGYSNRDQAVLIEQYVSGTEFTVDGICCEGRHHSLAVSEKRHYEKYPNVASVLYFSQTNPRFDYDRLKQQNDALAERMGLPFGLTHAEYIWHDGEYYLVEIAARGGGSNISGKIVPLMSGVDSTGTLLRMALGERVGWYDLGKDPVPRTRCCVLEFYDFPAGRVSSVHGLDFLEQSLHIVEHRFLTKPGDWLGEPEDDGVRPGHFIAYADTQEELEEIRRQVKRQVYVEYDE</sequence>
<dbReference type="Gene3D" id="3.40.50.20">
    <property type="match status" value="1"/>
</dbReference>
<dbReference type="InterPro" id="IPR052032">
    <property type="entry name" value="ATP-dep_AA_Ligase"/>
</dbReference>
<dbReference type="Gene3D" id="3.30.1490.20">
    <property type="entry name" value="ATP-grasp fold, A domain"/>
    <property type="match status" value="1"/>
</dbReference>
<evidence type="ECO:0000259" key="5">
    <source>
        <dbReference type="PROSITE" id="PS50975"/>
    </source>
</evidence>
<evidence type="ECO:0000256" key="4">
    <source>
        <dbReference type="PROSITE-ProRule" id="PRU00409"/>
    </source>
</evidence>
<dbReference type="SUPFAM" id="SSF56059">
    <property type="entry name" value="Glutathione synthetase ATP-binding domain-like"/>
    <property type="match status" value="1"/>
</dbReference>
<feature type="domain" description="ATP-grasp" evidence="5">
    <location>
        <begin position="107"/>
        <end position="300"/>
    </location>
</feature>
<evidence type="ECO:0000256" key="1">
    <source>
        <dbReference type="ARBA" id="ARBA00022598"/>
    </source>
</evidence>
<dbReference type="SUPFAM" id="SSF52440">
    <property type="entry name" value="PreATP-grasp domain"/>
    <property type="match status" value="1"/>
</dbReference>
<dbReference type="GO" id="GO:0005524">
    <property type="term" value="F:ATP binding"/>
    <property type="evidence" value="ECO:0007669"/>
    <property type="project" value="UniProtKB-UniRule"/>
</dbReference>
<organism evidence="6 7">
    <name type="scientific">Anaerotruncus colihominis</name>
    <dbReference type="NCBI Taxonomy" id="169435"/>
    <lineage>
        <taxon>Bacteria</taxon>
        <taxon>Bacillati</taxon>
        <taxon>Bacillota</taxon>
        <taxon>Clostridia</taxon>
        <taxon>Eubacteriales</taxon>
        <taxon>Oscillospiraceae</taxon>
        <taxon>Anaerotruncus</taxon>
    </lineage>
</organism>
<comment type="caution">
    <text evidence="6">The sequence shown here is derived from an EMBL/GenBank/DDBJ whole genome shotgun (WGS) entry which is preliminary data.</text>
</comment>
<dbReference type="Proteomes" id="UP000462501">
    <property type="component" value="Unassembled WGS sequence"/>
</dbReference>
<dbReference type="InterPro" id="IPR013815">
    <property type="entry name" value="ATP_grasp_subdomain_1"/>
</dbReference>
<evidence type="ECO:0000313" key="6">
    <source>
        <dbReference type="EMBL" id="NDO40845.1"/>
    </source>
</evidence>
<keyword evidence="2 4" id="KW-0547">Nucleotide-binding</keyword>
<dbReference type="RefSeq" id="WP_162222091.1">
    <property type="nucleotide sequence ID" value="NZ_JAETUF010000032.1"/>
</dbReference>
<keyword evidence="1" id="KW-0436">Ligase</keyword>
<dbReference type="AlphaFoldDB" id="A0A845SY48"/>
<proteinExistence type="predicted"/>
<evidence type="ECO:0000313" key="7">
    <source>
        <dbReference type="Proteomes" id="UP000462501"/>
    </source>
</evidence>
<protein>
    <submittedName>
        <fullName evidence="6">ATP-grasp domain-containing protein</fullName>
    </submittedName>
</protein>